<dbReference type="Pfam" id="PF01575">
    <property type="entry name" value="MaoC_dehydratas"/>
    <property type="match status" value="1"/>
</dbReference>
<dbReference type="GO" id="GO:0019171">
    <property type="term" value="F:(3R)-hydroxyacyl-[acyl-carrier-protein] dehydratase activity"/>
    <property type="evidence" value="ECO:0007669"/>
    <property type="project" value="TreeGrafter"/>
</dbReference>
<feature type="domain" description="MaoC-like" evidence="1">
    <location>
        <begin position="201"/>
        <end position="289"/>
    </location>
</feature>
<keyword evidence="3" id="KW-1185">Reference proteome</keyword>
<dbReference type="EMBL" id="JAHMHR010000046">
    <property type="protein sequence ID" value="KAK1671533.1"/>
    <property type="molecule type" value="Genomic_DNA"/>
</dbReference>
<protein>
    <recommendedName>
        <fullName evidence="1">MaoC-like domain-containing protein</fullName>
    </recommendedName>
</protein>
<dbReference type="Gene3D" id="3.10.129.10">
    <property type="entry name" value="Hotdog Thioesterase"/>
    <property type="match status" value="1"/>
</dbReference>
<accession>A0AAJ0AFI7</accession>
<dbReference type="PANTHER" id="PTHR28152:SF1">
    <property type="entry name" value="HYDROXYACYL-THIOESTER DEHYDRATASE TYPE 2, MITOCHONDRIAL"/>
    <property type="match status" value="1"/>
</dbReference>
<comment type="caution">
    <text evidence="2">The sequence shown here is derived from an EMBL/GenBank/DDBJ whole genome shotgun (WGS) entry which is preliminary data.</text>
</comment>
<gene>
    <name evidence="2" type="ORF">BDP55DRAFT_635782</name>
</gene>
<name>A0AAJ0AFI7_9PEZI</name>
<dbReference type="AlphaFoldDB" id="A0AAJ0AFI7"/>
<dbReference type="Proteomes" id="UP001224890">
    <property type="component" value="Unassembled WGS sequence"/>
</dbReference>
<dbReference type="InterPro" id="IPR052741">
    <property type="entry name" value="Mitochondrial_HTD2"/>
</dbReference>
<sequence>MRPLIPGIHALRRGLATQDAPSSIEAGIARILHTSKEIPDHLSPTPSHLLNLLFSDILTSSTEYPPKYPSSSSEPAAPLPQGHHLAYFPLQSLPSWLMPDGTDPDHCPGAPFTRRLWAGGEVRFREGWEDELRLDGRRVGCVESVEDVRAEKGRVWVELWRRYGVSAGGCGESGPAVEERRTLAFLPDFDVPAPTRRCLKAPYKPTASLTLTPTQNLLTNFSALTYNAHAIHLDPAWAAQEGHPATLVHGPLSLALMLAFLNRQGKGQNVRWYGYRNLAPLYCGREMTLCLREKGESEGGGSGMFGLRVPMEVWRLRGPLRLSMVFERAAMGRWHGICMAMARGNPDKNLP</sequence>
<dbReference type="InterPro" id="IPR002539">
    <property type="entry name" value="MaoC-like_dom"/>
</dbReference>
<evidence type="ECO:0000313" key="3">
    <source>
        <dbReference type="Proteomes" id="UP001224890"/>
    </source>
</evidence>
<evidence type="ECO:0000313" key="2">
    <source>
        <dbReference type="EMBL" id="KAK1671533.1"/>
    </source>
</evidence>
<evidence type="ECO:0000259" key="1">
    <source>
        <dbReference type="Pfam" id="PF01575"/>
    </source>
</evidence>
<dbReference type="RefSeq" id="XP_060425536.1">
    <property type="nucleotide sequence ID" value="XM_060572815.1"/>
</dbReference>
<organism evidence="2 3">
    <name type="scientific">Colletotrichum godetiae</name>
    <dbReference type="NCBI Taxonomy" id="1209918"/>
    <lineage>
        <taxon>Eukaryota</taxon>
        <taxon>Fungi</taxon>
        <taxon>Dikarya</taxon>
        <taxon>Ascomycota</taxon>
        <taxon>Pezizomycotina</taxon>
        <taxon>Sordariomycetes</taxon>
        <taxon>Hypocreomycetidae</taxon>
        <taxon>Glomerellales</taxon>
        <taxon>Glomerellaceae</taxon>
        <taxon>Colletotrichum</taxon>
        <taxon>Colletotrichum acutatum species complex</taxon>
    </lineage>
</organism>
<dbReference type="PANTHER" id="PTHR28152">
    <property type="entry name" value="HYDROXYACYL-THIOESTER DEHYDRATASE TYPE 2, MITOCHONDRIAL"/>
    <property type="match status" value="1"/>
</dbReference>
<dbReference type="GO" id="GO:0005739">
    <property type="term" value="C:mitochondrion"/>
    <property type="evidence" value="ECO:0007669"/>
    <property type="project" value="TreeGrafter"/>
</dbReference>
<reference evidence="2" key="1">
    <citation type="submission" date="2021-06" db="EMBL/GenBank/DDBJ databases">
        <title>Comparative genomics, transcriptomics and evolutionary studies reveal genomic signatures of adaptation to plant cell wall in hemibiotrophic fungi.</title>
        <authorList>
            <consortium name="DOE Joint Genome Institute"/>
            <person name="Baroncelli R."/>
            <person name="Diaz J.F."/>
            <person name="Benocci T."/>
            <person name="Peng M."/>
            <person name="Battaglia E."/>
            <person name="Haridas S."/>
            <person name="Andreopoulos W."/>
            <person name="Labutti K."/>
            <person name="Pangilinan J."/>
            <person name="Floch G.L."/>
            <person name="Makela M.R."/>
            <person name="Henrissat B."/>
            <person name="Grigoriev I.V."/>
            <person name="Crouch J.A."/>
            <person name="De Vries R.P."/>
            <person name="Sukno S.A."/>
            <person name="Thon M.R."/>
        </authorList>
    </citation>
    <scope>NUCLEOTIDE SEQUENCE</scope>
    <source>
        <strain evidence="2">CBS 193.32</strain>
    </source>
</reference>
<dbReference type="GeneID" id="85457341"/>
<dbReference type="SUPFAM" id="SSF54637">
    <property type="entry name" value="Thioesterase/thiol ester dehydrase-isomerase"/>
    <property type="match status" value="1"/>
</dbReference>
<dbReference type="InterPro" id="IPR029069">
    <property type="entry name" value="HotDog_dom_sf"/>
</dbReference>
<proteinExistence type="predicted"/>